<dbReference type="InterPro" id="IPR012737">
    <property type="entry name" value="DhaK_L_YcgS"/>
</dbReference>
<dbReference type="AlphaFoldDB" id="A0A1Z4BTN1"/>
<dbReference type="EMBL" id="CP022129">
    <property type="protein sequence ID" value="ASF44655.1"/>
    <property type="molecule type" value="Genomic_DNA"/>
</dbReference>
<sequence>MTYPTTLLPQLIEAVANAIDENAEAVAALDQAIGDGDHVINLQRGLVALLAQREELGLLTWSAAWQKMGMTLMSTVGGASGSLLGTLLLTMAKAAADQTLDLQGFAGVFAQGVEAMKRRGKSEAGEKTMLDVLVPVAVYLQSDACTAAEVLTGVQAVAIAGVESTRAMFATKGRAAFLAERSVGHIDAGAKSCQLMICAISAVLSAAPA</sequence>
<dbReference type="SMART" id="SM01120">
    <property type="entry name" value="Dak2"/>
    <property type="match status" value="1"/>
</dbReference>
<keyword evidence="1" id="KW-0808">Transferase</keyword>
<organism evidence="4 5">
    <name type="scientific">Methylovulum psychrotolerans</name>
    <dbReference type="NCBI Taxonomy" id="1704499"/>
    <lineage>
        <taxon>Bacteria</taxon>
        <taxon>Pseudomonadati</taxon>
        <taxon>Pseudomonadota</taxon>
        <taxon>Gammaproteobacteria</taxon>
        <taxon>Methylococcales</taxon>
        <taxon>Methylococcaceae</taxon>
        <taxon>Methylovulum</taxon>
    </lineage>
</organism>
<dbReference type="InterPro" id="IPR036117">
    <property type="entry name" value="DhaL_dom_sf"/>
</dbReference>
<dbReference type="NCBIfam" id="TIGR02365">
    <property type="entry name" value="dha_L_ycgS"/>
    <property type="match status" value="1"/>
</dbReference>
<dbReference type="SUPFAM" id="SSF101473">
    <property type="entry name" value="DhaL-like"/>
    <property type="match status" value="1"/>
</dbReference>
<protein>
    <submittedName>
        <fullName evidence="4">Dihydroxyacetone kinase subunit L</fullName>
    </submittedName>
</protein>
<dbReference type="PROSITE" id="PS51480">
    <property type="entry name" value="DHAL"/>
    <property type="match status" value="1"/>
</dbReference>
<dbReference type="Pfam" id="PF02734">
    <property type="entry name" value="Dak2"/>
    <property type="match status" value="1"/>
</dbReference>
<dbReference type="RefSeq" id="WP_088617538.1">
    <property type="nucleotide sequence ID" value="NZ_CP022129.1"/>
</dbReference>
<reference evidence="4 5" key="1">
    <citation type="submission" date="2017-06" db="EMBL/GenBank/DDBJ databases">
        <title>Genome Sequencing of the methanotroph Methylovulum psychrotolerants str. HV10-M2 isolated from a high-altitude environment.</title>
        <authorList>
            <person name="Mateos-Rivera A."/>
        </authorList>
    </citation>
    <scope>NUCLEOTIDE SEQUENCE [LARGE SCALE GENOMIC DNA]</scope>
    <source>
        <strain evidence="4 5">HV10_M2</strain>
    </source>
</reference>
<evidence type="ECO:0000256" key="1">
    <source>
        <dbReference type="ARBA" id="ARBA00022679"/>
    </source>
</evidence>
<dbReference type="OrthoDB" id="9800291at2"/>
<evidence type="ECO:0000259" key="3">
    <source>
        <dbReference type="PROSITE" id="PS51480"/>
    </source>
</evidence>
<accession>A0A1Z4BTN1</accession>
<evidence type="ECO:0000313" key="5">
    <source>
        <dbReference type="Proteomes" id="UP000197019"/>
    </source>
</evidence>
<evidence type="ECO:0000313" key="4">
    <source>
        <dbReference type="EMBL" id="ASF44655.1"/>
    </source>
</evidence>
<dbReference type="GO" id="GO:0005829">
    <property type="term" value="C:cytosol"/>
    <property type="evidence" value="ECO:0007669"/>
    <property type="project" value="TreeGrafter"/>
</dbReference>
<keyword evidence="2 4" id="KW-0418">Kinase</keyword>
<dbReference type="GO" id="GO:0019563">
    <property type="term" value="P:glycerol catabolic process"/>
    <property type="evidence" value="ECO:0007669"/>
    <property type="project" value="TreeGrafter"/>
</dbReference>
<dbReference type="InterPro" id="IPR050861">
    <property type="entry name" value="Dihydroxyacetone_Kinase"/>
</dbReference>
<proteinExistence type="predicted"/>
<dbReference type="KEGG" id="mpsy:CEK71_00450"/>
<name>A0A1Z4BTN1_9GAMM</name>
<dbReference type="Proteomes" id="UP000197019">
    <property type="component" value="Chromosome"/>
</dbReference>
<feature type="domain" description="DhaL" evidence="3">
    <location>
        <begin position="6"/>
        <end position="202"/>
    </location>
</feature>
<gene>
    <name evidence="4" type="primary">dhaL</name>
    <name evidence="4" type="ORF">CEK71_00450</name>
</gene>
<dbReference type="InterPro" id="IPR004007">
    <property type="entry name" value="DhaL_dom"/>
</dbReference>
<dbReference type="PANTHER" id="PTHR28629:SF4">
    <property type="entry name" value="TRIOKINASE_FMN CYCLASE"/>
    <property type="match status" value="1"/>
</dbReference>
<keyword evidence="5" id="KW-1185">Reference proteome</keyword>
<dbReference type="Gene3D" id="1.25.40.340">
    <property type="match status" value="1"/>
</dbReference>
<evidence type="ECO:0000256" key="2">
    <source>
        <dbReference type="ARBA" id="ARBA00022777"/>
    </source>
</evidence>
<dbReference type="PANTHER" id="PTHR28629">
    <property type="entry name" value="TRIOKINASE/FMN CYCLASE"/>
    <property type="match status" value="1"/>
</dbReference>
<dbReference type="FunFam" id="1.25.40.340:FF:000002">
    <property type="entry name" value="Dihydroxyacetone kinase, L subunit"/>
    <property type="match status" value="1"/>
</dbReference>
<dbReference type="GO" id="GO:0004371">
    <property type="term" value="F:glycerone kinase activity"/>
    <property type="evidence" value="ECO:0007669"/>
    <property type="project" value="InterPro"/>
</dbReference>